<dbReference type="EMBL" id="JARJLG010000093">
    <property type="protein sequence ID" value="KAJ7747648.1"/>
    <property type="molecule type" value="Genomic_DNA"/>
</dbReference>
<comment type="caution">
    <text evidence="1">The sequence shown here is derived from an EMBL/GenBank/DDBJ whole genome shotgun (WGS) entry which is preliminary data.</text>
</comment>
<sequence>MSTSLWANLFGHCQPAPSHDDTAPTPSIVPLTVYSVFQTLEEAVTALTPSLSDDRDFRWRRRYRERRAPALAAHGRAEHCDFLARYTVPGDAGAANQDIATLVESDLKTALNGLVTELGLDSLLTPVDTALSGLLTGLNAILPGVLAIVGGVQAFGDVVGGLLSGFGTSDL</sequence>
<gene>
    <name evidence="1" type="ORF">DFH07DRAFT_1062688</name>
</gene>
<evidence type="ECO:0000313" key="2">
    <source>
        <dbReference type="Proteomes" id="UP001215280"/>
    </source>
</evidence>
<organism evidence="1 2">
    <name type="scientific">Mycena maculata</name>
    <dbReference type="NCBI Taxonomy" id="230809"/>
    <lineage>
        <taxon>Eukaryota</taxon>
        <taxon>Fungi</taxon>
        <taxon>Dikarya</taxon>
        <taxon>Basidiomycota</taxon>
        <taxon>Agaricomycotina</taxon>
        <taxon>Agaricomycetes</taxon>
        <taxon>Agaricomycetidae</taxon>
        <taxon>Agaricales</taxon>
        <taxon>Marasmiineae</taxon>
        <taxon>Mycenaceae</taxon>
        <taxon>Mycena</taxon>
    </lineage>
</organism>
<dbReference type="AlphaFoldDB" id="A0AAD7N7F1"/>
<proteinExistence type="predicted"/>
<keyword evidence="2" id="KW-1185">Reference proteome</keyword>
<evidence type="ECO:0000313" key="1">
    <source>
        <dbReference type="EMBL" id="KAJ7747648.1"/>
    </source>
</evidence>
<accession>A0AAD7N7F1</accession>
<reference evidence="1" key="1">
    <citation type="submission" date="2023-03" db="EMBL/GenBank/DDBJ databases">
        <title>Massive genome expansion in bonnet fungi (Mycena s.s.) driven by repeated elements and novel gene families across ecological guilds.</title>
        <authorList>
            <consortium name="Lawrence Berkeley National Laboratory"/>
            <person name="Harder C.B."/>
            <person name="Miyauchi S."/>
            <person name="Viragh M."/>
            <person name="Kuo A."/>
            <person name="Thoen E."/>
            <person name="Andreopoulos B."/>
            <person name="Lu D."/>
            <person name="Skrede I."/>
            <person name="Drula E."/>
            <person name="Henrissat B."/>
            <person name="Morin E."/>
            <person name="Kohler A."/>
            <person name="Barry K."/>
            <person name="LaButti K."/>
            <person name="Morin E."/>
            <person name="Salamov A."/>
            <person name="Lipzen A."/>
            <person name="Mereny Z."/>
            <person name="Hegedus B."/>
            <person name="Baldrian P."/>
            <person name="Stursova M."/>
            <person name="Weitz H."/>
            <person name="Taylor A."/>
            <person name="Grigoriev I.V."/>
            <person name="Nagy L.G."/>
            <person name="Martin F."/>
            <person name="Kauserud H."/>
        </authorList>
    </citation>
    <scope>NUCLEOTIDE SEQUENCE</scope>
    <source>
        <strain evidence="1">CBHHK188m</strain>
    </source>
</reference>
<name>A0AAD7N7F1_9AGAR</name>
<dbReference type="Proteomes" id="UP001215280">
    <property type="component" value="Unassembled WGS sequence"/>
</dbReference>
<protein>
    <submittedName>
        <fullName evidence="1">Uncharacterized protein</fullName>
    </submittedName>
</protein>